<dbReference type="RefSeq" id="WP_035168546.1">
    <property type="nucleotide sequence ID" value="NZ_CP018906.1"/>
</dbReference>
<dbReference type="EMBL" id="CP018906">
    <property type="protein sequence ID" value="AQW20559.1"/>
    <property type="molecule type" value="Genomic_DNA"/>
</dbReference>
<evidence type="ECO:0000256" key="2">
    <source>
        <dbReference type="ARBA" id="ARBA00011152"/>
    </source>
</evidence>
<dbReference type="AlphaFoldDB" id="A0A1S6QG30"/>
<dbReference type="GO" id="GO:0004359">
    <property type="term" value="F:glutaminase activity"/>
    <property type="evidence" value="ECO:0007669"/>
    <property type="project" value="UniProtKB-EC"/>
</dbReference>
<keyword evidence="3 10" id="KW-0028">Amino-acid biosynthesis</keyword>
<comment type="catalytic activity">
    <reaction evidence="8 10">
        <text>5-[(5-phospho-1-deoxy-D-ribulos-1-ylimino)methylamino]-1-(5-phospho-beta-D-ribosyl)imidazole-4-carboxamide + L-glutamine = D-erythro-1-(imidazol-4-yl)glycerol 3-phosphate + 5-amino-1-(5-phospho-beta-D-ribosyl)imidazole-4-carboxamide + L-glutamate + H(+)</text>
        <dbReference type="Rhea" id="RHEA:24793"/>
        <dbReference type="ChEBI" id="CHEBI:15378"/>
        <dbReference type="ChEBI" id="CHEBI:29985"/>
        <dbReference type="ChEBI" id="CHEBI:58278"/>
        <dbReference type="ChEBI" id="CHEBI:58359"/>
        <dbReference type="ChEBI" id="CHEBI:58475"/>
        <dbReference type="ChEBI" id="CHEBI:58525"/>
        <dbReference type="EC" id="4.3.2.10"/>
    </reaction>
</comment>
<dbReference type="GO" id="GO:0016829">
    <property type="term" value="F:lyase activity"/>
    <property type="evidence" value="ECO:0007669"/>
    <property type="project" value="UniProtKB-KW"/>
</dbReference>
<dbReference type="KEGG" id="lcu:PL11_000710"/>
<keyword evidence="4 10" id="KW-0378">Hydrolase</keyword>
<evidence type="ECO:0000256" key="5">
    <source>
        <dbReference type="ARBA" id="ARBA00022962"/>
    </source>
</evidence>
<dbReference type="NCBIfam" id="TIGR01855">
    <property type="entry name" value="IMP_synth_hisH"/>
    <property type="match status" value="1"/>
</dbReference>
<keyword evidence="14" id="KW-1185">Reference proteome</keyword>
<keyword evidence="7 10" id="KW-0456">Lyase</keyword>
<evidence type="ECO:0000256" key="3">
    <source>
        <dbReference type="ARBA" id="ARBA00022605"/>
    </source>
</evidence>
<feature type="active site" description="Nucleophile" evidence="10 11">
    <location>
        <position position="79"/>
    </location>
</feature>
<evidence type="ECO:0000256" key="10">
    <source>
        <dbReference type="HAMAP-Rule" id="MF_00278"/>
    </source>
</evidence>
<dbReference type="EC" id="4.3.2.10" evidence="10"/>
<organism evidence="13 14">
    <name type="scientific">Lentilactobacillus curieae</name>
    <dbReference type="NCBI Taxonomy" id="1138822"/>
    <lineage>
        <taxon>Bacteria</taxon>
        <taxon>Bacillati</taxon>
        <taxon>Bacillota</taxon>
        <taxon>Bacilli</taxon>
        <taxon>Lactobacillales</taxon>
        <taxon>Lactobacillaceae</taxon>
        <taxon>Lentilactobacillus</taxon>
    </lineage>
</organism>
<dbReference type="UniPathway" id="UPA00031">
    <property type="reaction ID" value="UER00010"/>
</dbReference>
<comment type="pathway">
    <text evidence="1 10">Amino-acid biosynthesis; L-histidine biosynthesis; L-histidine from 5-phospho-alpha-D-ribose 1-diphosphate: step 5/9.</text>
</comment>
<dbReference type="GO" id="GO:0005737">
    <property type="term" value="C:cytoplasm"/>
    <property type="evidence" value="ECO:0007669"/>
    <property type="project" value="UniProtKB-SubCell"/>
</dbReference>
<dbReference type="PANTHER" id="PTHR42701:SF1">
    <property type="entry name" value="IMIDAZOLE GLYCEROL PHOSPHATE SYNTHASE SUBUNIT HISH"/>
    <property type="match status" value="1"/>
</dbReference>
<dbReference type="PROSITE" id="PS51273">
    <property type="entry name" value="GATASE_TYPE_1"/>
    <property type="match status" value="1"/>
</dbReference>
<feature type="active site" evidence="10 11">
    <location>
        <position position="184"/>
    </location>
</feature>
<dbReference type="EC" id="3.5.1.2" evidence="10"/>
<dbReference type="GO" id="GO:0000105">
    <property type="term" value="P:L-histidine biosynthetic process"/>
    <property type="evidence" value="ECO:0007669"/>
    <property type="project" value="UniProtKB-UniRule"/>
</dbReference>
<dbReference type="OrthoDB" id="9807137at2"/>
<protein>
    <recommendedName>
        <fullName evidence="10">Imidazole glycerol phosphate synthase subunit HisH</fullName>
        <ecNumber evidence="10">4.3.2.10</ecNumber>
    </recommendedName>
    <alternativeName>
        <fullName evidence="10">IGP synthase glutaminase subunit</fullName>
        <ecNumber evidence="10">3.5.1.2</ecNumber>
    </alternativeName>
    <alternativeName>
        <fullName evidence="10">IGP synthase subunit HisH</fullName>
    </alternativeName>
    <alternativeName>
        <fullName evidence="10">ImGP synthase subunit HisH</fullName>
        <shortName evidence="10">IGPS subunit HisH</shortName>
    </alternativeName>
</protein>
<keyword evidence="5 10" id="KW-0315">Glutamine amidotransferase</keyword>
<feature type="active site" evidence="10 11">
    <location>
        <position position="182"/>
    </location>
</feature>
<dbReference type="InterPro" id="IPR010139">
    <property type="entry name" value="Imidazole-glycPsynth_HisH"/>
</dbReference>
<evidence type="ECO:0000256" key="8">
    <source>
        <dbReference type="ARBA" id="ARBA00047838"/>
    </source>
</evidence>
<dbReference type="InterPro" id="IPR017926">
    <property type="entry name" value="GATASE"/>
</dbReference>
<comment type="subcellular location">
    <subcellularLocation>
        <location evidence="10">Cytoplasm</location>
    </subcellularLocation>
</comment>
<evidence type="ECO:0000313" key="13">
    <source>
        <dbReference type="EMBL" id="AQW20559.1"/>
    </source>
</evidence>
<evidence type="ECO:0000256" key="1">
    <source>
        <dbReference type="ARBA" id="ARBA00005091"/>
    </source>
</evidence>
<dbReference type="Gene3D" id="3.40.50.880">
    <property type="match status" value="1"/>
</dbReference>
<keyword evidence="6 10" id="KW-0368">Histidine biosynthesis</keyword>
<accession>A0A1S6QG30</accession>
<evidence type="ECO:0000259" key="12">
    <source>
        <dbReference type="Pfam" id="PF00117"/>
    </source>
</evidence>
<evidence type="ECO:0000313" key="14">
    <source>
        <dbReference type="Proteomes" id="UP000030361"/>
    </source>
</evidence>
<dbReference type="GO" id="GO:0000107">
    <property type="term" value="F:imidazoleglycerol-phosphate synthase activity"/>
    <property type="evidence" value="ECO:0007669"/>
    <property type="project" value="UniProtKB-UniRule"/>
</dbReference>
<reference evidence="13 14" key="1">
    <citation type="journal article" date="2015" name="Genome Announc.">
        <title>Genome Sequence of Lactobacillus curieae CCTCC M 2011381T, a Novel Producer of Gamma-aminobutyric Acid.</title>
        <authorList>
            <person name="Wang Y."/>
            <person name="Wang Y."/>
            <person name="Lang C."/>
            <person name="Wei D."/>
            <person name="Xu P."/>
            <person name="Xie J."/>
        </authorList>
    </citation>
    <scope>NUCLEOTIDE SEQUENCE [LARGE SCALE GENOMIC DNA]</scope>
    <source>
        <strain evidence="13 14">CCTCC M 2011381</strain>
    </source>
</reference>
<proteinExistence type="inferred from homology"/>
<feature type="domain" description="Glutamine amidotransferase" evidence="12">
    <location>
        <begin position="4"/>
        <end position="189"/>
    </location>
</feature>
<comment type="catalytic activity">
    <reaction evidence="9 10">
        <text>L-glutamine + H2O = L-glutamate + NH4(+)</text>
        <dbReference type="Rhea" id="RHEA:15889"/>
        <dbReference type="ChEBI" id="CHEBI:15377"/>
        <dbReference type="ChEBI" id="CHEBI:28938"/>
        <dbReference type="ChEBI" id="CHEBI:29985"/>
        <dbReference type="ChEBI" id="CHEBI:58359"/>
        <dbReference type="EC" id="3.5.1.2"/>
    </reaction>
</comment>
<dbReference type="InterPro" id="IPR029062">
    <property type="entry name" value="Class_I_gatase-like"/>
</dbReference>
<dbReference type="PANTHER" id="PTHR42701">
    <property type="entry name" value="IMIDAZOLE GLYCEROL PHOSPHATE SYNTHASE SUBUNIT HISH"/>
    <property type="match status" value="1"/>
</dbReference>
<dbReference type="CDD" id="cd01748">
    <property type="entry name" value="GATase1_IGP_Synthase"/>
    <property type="match status" value="1"/>
</dbReference>
<gene>
    <name evidence="10" type="primary">hisH</name>
    <name evidence="13" type="ORF">PL11_000710</name>
</gene>
<sequence>MIAIIDYDTGNTKSVSKALTYLGMENEITADADKIISADGVILPGVGAFKIAMAEIKRRNLIDPINQAVANHTPLLGICLGMQLLFETGYEFGVTKGLGLIPGNVVPIPQQPGFKIPHVGWDDNRLVKPDPIGAEFENQFTYFVHSYYVDTPAENIVAINDYGKVQIPSVVRQENVIGIQFHPEKSSRVGLNGLAKFKEVVDNASNSSN</sequence>
<dbReference type="Pfam" id="PF00117">
    <property type="entry name" value="GATase"/>
    <property type="match status" value="1"/>
</dbReference>
<dbReference type="eggNOG" id="COG0118">
    <property type="taxonomic scope" value="Bacteria"/>
</dbReference>
<evidence type="ECO:0000256" key="6">
    <source>
        <dbReference type="ARBA" id="ARBA00023102"/>
    </source>
</evidence>
<comment type="subunit">
    <text evidence="2 10">Heterodimer of HisH and HisF.</text>
</comment>
<dbReference type="SUPFAM" id="SSF52317">
    <property type="entry name" value="Class I glutamine amidotransferase-like"/>
    <property type="match status" value="1"/>
</dbReference>
<dbReference type="Proteomes" id="UP000030361">
    <property type="component" value="Chromosome"/>
</dbReference>
<dbReference type="HAMAP" id="MF_00278">
    <property type="entry name" value="HisH"/>
    <property type="match status" value="1"/>
</dbReference>
<evidence type="ECO:0000256" key="11">
    <source>
        <dbReference type="PIRSR" id="PIRSR000495-1"/>
    </source>
</evidence>
<dbReference type="PIRSF" id="PIRSF000495">
    <property type="entry name" value="Amidotransf_hisH"/>
    <property type="match status" value="1"/>
</dbReference>
<name>A0A1S6QG30_9LACO</name>
<keyword evidence="10" id="KW-0963">Cytoplasm</keyword>
<comment type="function">
    <text evidence="10">IGPS catalyzes the conversion of PRFAR and glutamine to IGP, AICAR and glutamate. The HisH subunit catalyzes the hydrolysis of glutamine to glutamate and ammonia as part of the synthesis of IGP and AICAR. The resulting ammonia molecule is channeled to the active site of HisF.</text>
</comment>
<evidence type="ECO:0000256" key="9">
    <source>
        <dbReference type="ARBA" id="ARBA00049534"/>
    </source>
</evidence>
<evidence type="ECO:0000256" key="7">
    <source>
        <dbReference type="ARBA" id="ARBA00023239"/>
    </source>
</evidence>
<evidence type="ECO:0000256" key="4">
    <source>
        <dbReference type="ARBA" id="ARBA00022801"/>
    </source>
</evidence>